<comment type="caution">
    <text evidence="9">The sequence shown here is derived from an EMBL/GenBank/DDBJ whole genome shotgun (WGS) entry which is preliminary data.</text>
</comment>
<evidence type="ECO:0000313" key="9">
    <source>
        <dbReference type="EMBL" id="GMH46242.1"/>
    </source>
</evidence>
<dbReference type="InterPro" id="IPR001849">
    <property type="entry name" value="PH_domain"/>
</dbReference>
<feature type="non-terminal residue" evidence="9">
    <location>
        <position position="521"/>
    </location>
</feature>
<dbReference type="GO" id="GO:0000062">
    <property type="term" value="F:fatty-acyl-CoA binding"/>
    <property type="evidence" value="ECO:0007669"/>
    <property type="project" value="InterPro"/>
</dbReference>
<evidence type="ECO:0000256" key="7">
    <source>
        <dbReference type="SAM" id="Phobius"/>
    </source>
</evidence>
<accession>A0A9W6Z164</accession>
<feature type="transmembrane region" description="Helical" evidence="7">
    <location>
        <begin position="342"/>
        <end position="361"/>
    </location>
</feature>
<dbReference type="SUPFAM" id="SSF47027">
    <property type="entry name" value="Acyl-CoA binding protein"/>
    <property type="match status" value="1"/>
</dbReference>
<sequence>MTSMFDQAIASVQDLNNVGNGDKLRIYGLYKIATTGEGPQSAQPSSWDPVKRKKWDAWKEAGDRLKGDKEAAKPTISSLTAQITTLKAALSKYESGVLKHPSCTSFSKNYLKSSTPSPHPVVVKSGYLNKWKDRAIGWSGTKWGVRYITLTSDGTLKYSASHSDTAPRATLTLKRCAVKDDGHKATKGSRFHVFSIYRREKGASSNPEDDVEDEIVPLMSKVSFLSEGGGNQNYRGLLNLAAIILIVSNFRLIYDTMKKHGFLISIPDKDEFMEAPLKDFPAHTGTLLLNLHVLACYFIEKHLLSTSRISEILGLILHHLNATLALVIPTYIVWVFEPNPSAGAGLLMCSVILWMKLISYFHANSDYRSSGPSKTTTLNAALVTDVDEADASVQYPGNLTLHNIYYFWFAPTLTYQIAFPKAKHGVRPLYVAGLLVRLSITAALIVFLVKQTINPTVEKLVGEIQEGNLNPVSAAESLVKLAIPNTYVWLLIFYFYFHLFLNLLAELLRFGDRVFYKDWWN</sequence>
<keyword evidence="7" id="KW-0472">Membrane</keyword>
<dbReference type="GO" id="GO:0019432">
    <property type="term" value="P:triglyceride biosynthetic process"/>
    <property type="evidence" value="ECO:0007669"/>
    <property type="project" value="TreeGrafter"/>
</dbReference>
<evidence type="ECO:0000256" key="2">
    <source>
        <dbReference type="ARBA" id="ARBA00005189"/>
    </source>
</evidence>
<dbReference type="Pfam" id="PF00887">
    <property type="entry name" value="ACBP"/>
    <property type="match status" value="1"/>
</dbReference>
<evidence type="ECO:0000256" key="5">
    <source>
        <dbReference type="ARBA" id="ARBA00022824"/>
    </source>
</evidence>
<dbReference type="EMBL" id="BRXZ01001756">
    <property type="protein sequence ID" value="GMH46242.1"/>
    <property type="molecule type" value="Genomic_DNA"/>
</dbReference>
<feature type="transmembrane region" description="Helical" evidence="7">
    <location>
        <begin position="429"/>
        <end position="449"/>
    </location>
</feature>
<dbReference type="InterPro" id="IPR000582">
    <property type="entry name" value="Acyl-CoA-binding_protein"/>
</dbReference>
<evidence type="ECO:0000256" key="1">
    <source>
        <dbReference type="ARBA" id="ARBA00004477"/>
    </source>
</evidence>
<organism evidence="9 10">
    <name type="scientific">Triparma retinervis</name>
    <dbReference type="NCBI Taxonomy" id="2557542"/>
    <lineage>
        <taxon>Eukaryota</taxon>
        <taxon>Sar</taxon>
        <taxon>Stramenopiles</taxon>
        <taxon>Ochrophyta</taxon>
        <taxon>Bolidophyceae</taxon>
        <taxon>Parmales</taxon>
        <taxon>Triparmaceae</taxon>
        <taxon>Triparma</taxon>
    </lineage>
</organism>
<keyword evidence="6" id="KW-0012">Acyltransferase</keyword>
<keyword evidence="10" id="KW-1185">Reference proteome</keyword>
<dbReference type="PANTHER" id="PTHR10408:SF7">
    <property type="entry name" value="DIACYLGLYCEROL O-ACYLTRANSFERASE 1"/>
    <property type="match status" value="1"/>
</dbReference>
<feature type="transmembrane region" description="Helical" evidence="7">
    <location>
        <begin position="487"/>
        <end position="508"/>
    </location>
</feature>
<proteinExistence type="predicted"/>
<dbReference type="InterPro" id="IPR014371">
    <property type="entry name" value="Oat_ACAT_DAG_ARE"/>
</dbReference>
<reference evidence="9" key="1">
    <citation type="submission" date="2022-07" db="EMBL/GenBank/DDBJ databases">
        <title>Genome analysis of Parmales, a sister group of diatoms, reveals the evolutionary specialization of diatoms from phago-mixotrophs to photoautotrophs.</title>
        <authorList>
            <person name="Ban H."/>
            <person name="Sato S."/>
            <person name="Yoshikawa S."/>
            <person name="Kazumasa Y."/>
            <person name="Nakamura Y."/>
            <person name="Ichinomiya M."/>
            <person name="Saitoh K."/>
            <person name="Sato N."/>
            <person name="Blanc-Mathieu R."/>
            <person name="Endo H."/>
            <person name="Kuwata A."/>
            <person name="Ogata H."/>
        </authorList>
    </citation>
    <scope>NUCLEOTIDE SEQUENCE</scope>
</reference>
<dbReference type="InterPro" id="IPR035984">
    <property type="entry name" value="Acyl-CoA-binding_sf"/>
</dbReference>
<keyword evidence="5" id="KW-0256">Endoplasmic reticulum</keyword>
<dbReference type="Proteomes" id="UP001165082">
    <property type="component" value="Unassembled WGS sequence"/>
</dbReference>
<comment type="subcellular location">
    <subcellularLocation>
        <location evidence="1">Endoplasmic reticulum membrane</location>
        <topology evidence="1">Multi-pass membrane protein</topology>
    </subcellularLocation>
</comment>
<keyword evidence="7" id="KW-0812">Transmembrane</keyword>
<dbReference type="SUPFAM" id="SSF50729">
    <property type="entry name" value="PH domain-like"/>
    <property type="match status" value="1"/>
</dbReference>
<feature type="domain" description="ACB" evidence="8">
    <location>
        <begin position="1"/>
        <end position="88"/>
    </location>
</feature>
<feature type="transmembrane region" description="Helical" evidence="7">
    <location>
        <begin position="280"/>
        <end position="300"/>
    </location>
</feature>
<feature type="transmembrane region" description="Helical" evidence="7">
    <location>
        <begin position="236"/>
        <end position="254"/>
    </location>
</feature>
<dbReference type="EC" id="2.3.1.20" evidence="3"/>
<evidence type="ECO:0000259" key="8">
    <source>
        <dbReference type="PROSITE" id="PS51228"/>
    </source>
</evidence>
<evidence type="ECO:0000313" key="10">
    <source>
        <dbReference type="Proteomes" id="UP001165082"/>
    </source>
</evidence>
<dbReference type="OrthoDB" id="10039049at2759"/>
<dbReference type="Gene3D" id="1.20.80.10">
    <property type="match status" value="1"/>
</dbReference>
<comment type="pathway">
    <text evidence="2">Lipid metabolism.</text>
</comment>
<dbReference type="PANTHER" id="PTHR10408">
    <property type="entry name" value="STEROL O-ACYLTRANSFERASE"/>
    <property type="match status" value="1"/>
</dbReference>
<gene>
    <name evidence="9" type="ORF">TrRE_jg2951</name>
</gene>
<evidence type="ECO:0000256" key="6">
    <source>
        <dbReference type="ARBA" id="ARBA00023315"/>
    </source>
</evidence>
<keyword evidence="7" id="KW-1133">Transmembrane helix</keyword>
<dbReference type="InterPro" id="IPR014352">
    <property type="entry name" value="FERM/acyl-CoA-bd_prot_sf"/>
</dbReference>
<evidence type="ECO:0000256" key="4">
    <source>
        <dbReference type="ARBA" id="ARBA00022679"/>
    </source>
</evidence>
<name>A0A9W6Z164_9STRA</name>
<dbReference type="Gene3D" id="2.30.29.30">
    <property type="entry name" value="Pleckstrin-homology domain (PH domain)/Phosphotyrosine-binding domain (PTB)"/>
    <property type="match status" value="1"/>
</dbReference>
<dbReference type="InterPro" id="IPR011993">
    <property type="entry name" value="PH-like_dom_sf"/>
</dbReference>
<dbReference type="Pfam" id="PF00169">
    <property type="entry name" value="PH"/>
    <property type="match status" value="1"/>
</dbReference>
<dbReference type="GO" id="GO:0004144">
    <property type="term" value="F:diacylglycerol O-acyltransferase activity"/>
    <property type="evidence" value="ECO:0007669"/>
    <property type="project" value="UniProtKB-EC"/>
</dbReference>
<protein>
    <recommendedName>
        <fullName evidence="3">diacylglycerol O-acyltransferase</fullName>
        <ecNumber evidence="3">2.3.1.20</ecNumber>
    </recommendedName>
</protein>
<dbReference type="GO" id="GO:0005789">
    <property type="term" value="C:endoplasmic reticulum membrane"/>
    <property type="evidence" value="ECO:0007669"/>
    <property type="project" value="UniProtKB-SubCell"/>
</dbReference>
<feature type="transmembrane region" description="Helical" evidence="7">
    <location>
        <begin position="312"/>
        <end position="336"/>
    </location>
</feature>
<dbReference type="AlphaFoldDB" id="A0A9W6Z164"/>
<dbReference type="PROSITE" id="PS51228">
    <property type="entry name" value="ACB_2"/>
    <property type="match status" value="1"/>
</dbReference>
<keyword evidence="4" id="KW-0808">Transferase</keyword>
<evidence type="ECO:0000256" key="3">
    <source>
        <dbReference type="ARBA" id="ARBA00013244"/>
    </source>
</evidence>